<evidence type="ECO:0000313" key="1">
    <source>
        <dbReference type="Proteomes" id="UP000887565"/>
    </source>
</evidence>
<keyword evidence="1" id="KW-1185">Reference proteome</keyword>
<dbReference type="Proteomes" id="UP000887565">
    <property type="component" value="Unplaced"/>
</dbReference>
<proteinExistence type="predicted"/>
<sequence>MTLTSSLRVRNVSPKVLATMGDGFAVATGCCWAIANSNWAPVLVIDGNTATTAVGCVLRLACFTVPWMASTASHDCSPSNRILSTGVARIVLLAINSSARQATSGPNIHSAAGANSTTWAAVSASTSNSLLSSAHGRCGYFVAKSVDQTAGIALVMDEESVNEKSLKPVTYK</sequence>
<dbReference type="AlphaFoldDB" id="A0A915IC72"/>
<reference evidence="2" key="1">
    <citation type="submission" date="2022-11" db="UniProtKB">
        <authorList>
            <consortium name="WormBaseParasite"/>
        </authorList>
    </citation>
    <scope>IDENTIFICATION</scope>
</reference>
<evidence type="ECO:0000313" key="2">
    <source>
        <dbReference type="WBParaSite" id="nRc.2.0.1.t11378-RA"/>
    </source>
</evidence>
<dbReference type="WBParaSite" id="nRc.2.0.1.t11378-RA">
    <property type="protein sequence ID" value="nRc.2.0.1.t11378-RA"/>
    <property type="gene ID" value="nRc.2.0.1.g11378"/>
</dbReference>
<name>A0A915IC72_ROMCU</name>
<organism evidence="1 2">
    <name type="scientific">Romanomermis culicivorax</name>
    <name type="common">Nematode worm</name>
    <dbReference type="NCBI Taxonomy" id="13658"/>
    <lineage>
        <taxon>Eukaryota</taxon>
        <taxon>Metazoa</taxon>
        <taxon>Ecdysozoa</taxon>
        <taxon>Nematoda</taxon>
        <taxon>Enoplea</taxon>
        <taxon>Dorylaimia</taxon>
        <taxon>Mermithida</taxon>
        <taxon>Mermithoidea</taxon>
        <taxon>Mermithidae</taxon>
        <taxon>Romanomermis</taxon>
    </lineage>
</organism>
<accession>A0A915IC72</accession>
<protein>
    <submittedName>
        <fullName evidence="2">Uncharacterized protein</fullName>
    </submittedName>
</protein>